<feature type="transmembrane region" description="Helical" evidence="9">
    <location>
        <begin position="1759"/>
        <end position="1783"/>
    </location>
</feature>
<evidence type="ECO:0000256" key="8">
    <source>
        <dbReference type="ARBA" id="ARBA00023224"/>
    </source>
</evidence>
<feature type="transmembrane region" description="Helical" evidence="9">
    <location>
        <begin position="2002"/>
        <end position="2019"/>
    </location>
</feature>
<sequence length="2250" mass="257032">MEKEVEKYKKYKSNLKFMIVSNGVWPDYEKHPYCVRKFLNFCSISSISMTNYCMMLFVIATTTDVRSFTSFFGLLLGGFGNLFKVCALTVNQKELQALNEGISASFERNLRVPENRPHLLANFPMFSKFFNFLSYSTLGTIGFLTVIPLLHLRHGTYSRMWPILLPFSYEPGTVHWIIFAFELVVSFFAWITTCGVDCLFGLYSLHIVGEMRLLSSRFQKLEWSENYRKDIRSCVKSHLLLLKTLSQMQEAFGGLAVWFAFNSAASLCTLVFQFSQVCHQVSSFDFHIICKLISELLNVVNGNEPCKSAVLVMPYLHKVGAGIFVFLVRKYHHCREKYMCMHQSEVCLNAAYNSHWPNHGDKHFMRDVLIILLQRPMIFKAKSFIALRLDLFARIANTTLSYFFLLQTLDEKLELLRYKAYTHNVIWYLKSAGLWPEGHPVSRKIRSMVTLFSTFVVMVTVSNFSFQNVGNVMVLTRGMSLAVSFSSAFSKVALFLLHHDDLVYLNEHLTGIFERDMKEPEHRPDLLKNVKTFHRFMYTHVASLTFTLIMYVIGPLLALRKHGKYVRVFPAIYPFKYEPGGLVHWILYVLEVLGAMCLWSVTSGVDCVFGVYALQVCGELRILAKKFKELRATENYREKLSDCIQRHHVLIKAKNKLDNIFGLISIWLAISGALVLCSLIFQITELIKSKSSYLRVVHLSVYLLPKFLQIFSYAWYGNLIAEESTGCLEAMYDSHWTDSLDKNFKSDILIVLVQEPLTLIAMGCMVIQLDMFTKIVKTSAIMDPKLLKYKDYERNVIWLLEAAGLWPEAHPVSKMILSLVTLFSSFVVMVTATNYSFQNAINIKMLTKGMSLAVSASSVFSKIALFILHQDDLLYLNKHLTGGFMRDMKNSENRSDLLNNVKTFNKFLFTHAVSVAIAMSMYSITPLLALRKHGKYIRVFPGIYPFAYEPGGLLHWIIYAVEVACAATFVTVSAGVDNLFGVYSLQVCGELRMLAHRFRDLRAGDNYKDKLKDCIERHQVLINAKNKLEDIFGLIAIWLAISGALVLCSLIFQVSELIKANASYLRVAHVCAYLLPKFLQIFLYAWCGNLIAEESKTCLYAMYNSNWPDPYDANIKSDVLIVLSQEPLSVVAKGCMIIQLDMFANRFKYKAYERNVIWLLESAGLWPEAHPVPRKILSLVTLFTSFVVMVTATNYSFQNVGNVRMLTKGMSLAVSFSSVFSKIALFILHQEDLLYLNKHLTGGFMRDMKRPENGPALLSNVKTFNRFLYTHAVSVAIAMIMYSITPLLVLRKHGKYIRTFPSIYPFAYELGGLVHWIIYAVEVSAAATFVTVSAGVDNLFGFYALQMCGELRMLAHRFRDLRAGDNYKDKLKDCIERHHVLINAKSKLEDIFGLITIWLAISGALVLCSLIFQVSELIKNHVSYLRIAHVCAYLLPKFLQIFLYAWCGNLIAEESKICLYAMYDSHWPDSHNTNSKRDILIVMSQEPLSVVAMGCMVIQLDMFAKRIMEHDVRKYFKYKRGIVFMLSASGVWPNSASHPAAVRLFLNICSALASGSMFYCIVNFCLKYATNINAFTSCLGLMIGFFSTFIKVIILPMQKEDLQSLNEGVSASYERNLRIVEFRHHLLAHFPMFSRFFYLYSYSVGISVLLLTVMPLLALRHGKYVRMYPQLVPFSYEPGGALHWSIYAFEVFCGFYLWSVSSGVDSVFGLYALHMVGELRLLNVRFQMLKSSKNYAKDLKSCVHSHIMLMESRHKLQRVFGFLAIWLAITCAIALCALVFQALQAKHATIVRVIYLCGHCFLKLLQAYFYAWYGNIIAIESDACQSAIYESQWPGSGDKRFMNDVLVVLSQTPMIFKAKQWMPLRLDMFSKLELAKYKSYARHVITRLIFAGIWPESNKTIKTILYFISFASTLTVSVTSINFGIQNANNVILLTKGIGLASAFSSVFSKALLLPLHQEDIIFLKNRLTTKFMSDMETIEYRADLLSSVHVFSAFFNMHEAMVAFAMFMYCFVPLYVLFKHGTYLRTYPCLYPFSYTPGGLVHWLIYALEVAGAISVWTITVGADCGFLMYALELCGEFKILARKFTELKAGDDYKKKLKECIERHHLIIEAKNRLEDSYGLIVIWLALSGAFLLCSLIFQITELYDNHGSYVRIAHLCSHLVAKNLQIFMYAWYGNLIADESKAFLNAMYDSHWPEACDKSFKNDILIVLTQEPLVVVAKGCMYVQLDMFTKIVKTSMSYFFLIQTLAN</sequence>
<comment type="caution">
    <text evidence="10">The sequence shown here is derived from an EMBL/GenBank/DDBJ whole genome shotgun (WGS) entry which is preliminary data.</text>
</comment>
<reference evidence="10 11" key="1">
    <citation type="journal article" date="2017" name="Curr. Biol.">
        <title>The Evolution of Venom by Co-option of Single-Copy Genes.</title>
        <authorList>
            <person name="Martinson E.O."/>
            <person name="Mrinalini"/>
            <person name="Kelkar Y.D."/>
            <person name="Chang C.H."/>
            <person name="Werren J.H."/>
        </authorList>
    </citation>
    <scope>NUCLEOTIDE SEQUENCE [LARGE SCALE GENOMIC DNA]</scope>
    <source>
        <strain evidence="10 11">Alberta</strain>
        <tissue evidence="10">Whole body</tissue>
    </source>
</reference>
<feature type="transmembrane region" description="Helical" evidence="9">
    <location>
        <begin position="309"/>
        <end position="328"/>
    </location>
</feature>
<evidence type="ECO:0000256" key="9">
    <source>
        <dbReference type="SAM" id="Phobius"/>
    </source>
</evidence>
<feature type="transmembrane region" description="Helical" evidence="9">
    <location>
        <begin position="1302"/>
        <end position="1319"/>
    </location>
</feature>
<feature type="transmembrane region" description="Helical" evidence="9">
    <location>
        <begin position="1209"/>
        <end position="1228"/>
    </location>
</feature>
<evidence type="ECO:0000256" key="1">
    <source>
        <dbReference type="ARBA" id="ARBA00004141"/>
    </source>
</evidence>
<evidence type="ECO:0000256" key="4">
    <source>
        <dbReference type="ARBA" id="ARBA00022725"/>
    </source>
</evidence>
<feature type="transmembrane region" description="Helical" evidence="9">
    <location>
        <begin position="907"/>
        <end position="930"/>
    </location>
</feature>
<evidence type="ECO:0000256" key="3">
    <source>
        <dbReference type="ARBA" id="ARBA00022692"/>
    </source>
</evidence>
<feature type="transmembrane region" description="Helical" evidence="9">
    <location>
        <begin position="1031"/>
        <end position="1052"/>
    </location>
</feature>
<dbReference type="EMBL" id="NNAY01001924">
    <property type="protein sequence ID" value="OXU22547.1"/>
    <property type="molecule type" value="Genomic_DNA"/>
</dbReference>
<feature type="transmembrane region" description="Helical" evidence="9">
    <location>
        <begin position="1578"/>
        <end position="1597"/>
    </location>
</feature>
<feature type="transmembrane region" description="Helical" evidence="9">
    <location>
        <begin position="1424"/>
        <end position="1446"/>
    </location>
</feature>
<feature type="transmembrane region" description="Helical" evidence="9">
    <location>
        <begin position="478"/>
        <end position="497"/>
    </location>
</feature>
<feature type="transmembrane region" description="Helical" evidence="9">
    <location>
        <begin position="660"/>
        <end position="681"/>
    </location>
</feature>
<feature type="transmembrane region" description="Helical" evidence="9">
    <location>
        <begin position="1904"/>
        <end position="1925"/>
    </location>
</feature>
<feature type="transmembrane region" description="Helical" evidence="9">
    <location>
        <begin position="1064"/>
        <end position="1086"/>
    </location>
</feature>
<feature type="transmembrane region" description="Helical" evidence="9">
    <location>
        <begin position="1176"/>
        <end position="1197"/>
    </location>
</feature>
<evidence type="ECO:0000256" key="7">
    <source>
        <dbReference type="ARBA" id="ARBA00023170"/>
    </source>
</evidence>
<feature type="transmembrane region" description="Helical" evidence="9">
    <location>
        <begin position="1544"/>
        <end position="1566"/>
    </location>
</feature>
<keyword evidence="2" id="KW-0716">Sensory transduction</keyword>
<keyword evidence="8" id="KW-0807">Transducer</keyword>
<dbReference type="GO" id="GO:0004984">
    <property type="term" value="F:olfactory receptor activity"/>
    <property type="evidence" value="ECO:0007669"/>
    <property type="project" value="InterPro"/>
</dbReference>
<feature type="transmembrane region" description="Helical" evidence="9">
    <location>
        <begin position="951"/>
        <end position="976"/>
    </location>
</feature>
<organism evidence="10 11">
    <name type="scientific">Trichomalopsis sarcophagae</name>
    <dbReference type="NCBI Taxonomy" id="543379"/>
    <lineage>
        <taxon>Eukaryota</taxon>
        <taxon>Metazoa</taxon>
        <taxon>Ecdysozoa</taxon>
        <taxon>Arthropoda</taxon>
        <taxon>Hexapoda</taxon>
        <taxon>Insecta</taxon>
        <taxon>Pterygota</taxon>
        <taxon>Neoptera</taxon>
        <taxon>Endopterygota</taxon>
        <taxon>Hymenoptera</taxon>
        <taxon>Apocrita</taxon>
        <taxon>Proctotrupomorpha</taxon>
        <taxon>Chalcidoidea</taxon>
        <taxon>Pteromalidae</taxon>
        <taxon>Pteromalinae</taxon>
        <taxon>Trichomalopsis</taxon>
    </lineage>
</organism>
<feature type="transmembrane region" description="Helical" evidence="9">
    <location>
        <begin position="815"/>
        <end position="837"/>
    </location>
</feature>
<feature type="transmembrane region" description="Helical" evidence="9">
    <location>
        <begin position="693"/>
        <end position="716"/>
    </location>
</feature>
<dbReference type="GO" id="GO:0005549">
    <property type="term" value="F:odorant binding"/>
    <property type="evidence" value="ECO:0007669"/>
    <property type="project" value="InterPro"/>
</dbReference>
<evidence type="ECO:0000256" key="2">
    <source>
        <dbReference type="ARBA" id="ARBA00022606"/>
    </source>
</evidence>
<dbReference type="InterPro" id="IPR004117">
    <property type="entry name" value="7tm6_olfct_rcpt"/>
</dbReference>
<keyword evidence="11" id="KW-1185">Reference proteome</keyword>
<dbReference type="PANTHER" id="PTHR21137">
    <property type="entry name" value="ODORANT RECEPTOR"/>
    <property type="match status" value="1"/>
</dbReference>
<keyword evidence="7" id="KW-0675">Receptor</keyword>
<feature type="transmembrane region" description="Helical" evidence="9">
    <location>
        <begin position="1267"/>
        <end position="1290"/>
    </location>
</feature>
<feature type="transmembrane region" description="Helical" evidence="9">
    <location>
        <begin position="385"/>
        <end position="405"/>
    </location>
</feature>
<dbReference type="GO" id="GO:0005886">
    <property type="term" value="C:plasma membrane"/>
    <property type="evidence" value="ECO:0007669"/>
    <property type="project" value="TreeGrafter"/>
</dbReference>
<feature type="transmembrane region" description="Helical" evidence="9">
    <location>
        <begin position="1637"/>
        <end position="1659"/>
    </location>
</feature>
<feature type="transmembrane region" description="Helical" evidence="9">
    <location>
        <begin position="1937"/>
        <end position="1957"/>
    </location>
</feature>
<feature type="transmembrane region" description="Helical" evidence="9">
    <location>
        <begin position="1680"/>
        <end position="1700"/>
    </location>
</feature>
<comment type="subcellular location">
    <subcellularLocation>
        <location evidence="1">Membrane</location>
        <topology evidence="1">Multi-pass membrane protein</topology>
    </subcellularLocation>
</comment>
<feature type="transmembrane region" description="Helical" evidence="9">
    <location>
        <begin position="1391"/>
        <end position="1412"/>
    </location>
</feature>
<feature type="transmembrane region" description="Helical" evidence="9">
    <location>
        <begin position="71"/>
        <end position="90"/>
    </location>
</feature>
<feature type="transmembrane region" description="Helical" evidence="9">
    <location>
        <begin position="174"/>
        <end position="203"/>
    </location>
</feature>
<feature type="transmembrane region" description="Helical" evidence="9">
    <location>
        <begin position="536"/>
        <end position="559"/>
    </location>
</feature>
<evidence type="ECO:0000313" key="11">
    <source>
        <dbReference type="Proteomes" id="UP000215335"/>
    </source>
</evidence>
<dbReference type="Pfam" id="PF02949">
    <property type="entry name" value="7tm_6"/>
    <property type="match status" value="6"/>
</dbReference>
<gene>
    <name evidence="10" type="ORF">TSAR_005521</name>
</gene>
<name>A0A232EW32_9HYME</name>
<dbReference type="PANTHER" id="PTHR21137:SF42">
    <property type="entry name" value="ODORANT RECEPTOR 83A"/>
    <property type="match status" value="1"/>
</dbReference>
<feature type="transmembrane region" description="Helical" evidence="9">
    <location>
        <begin position="1515"/>
        <end position="1532"/>
    </location>
</feature>
<dbReference type="Proteomes" id="UP000215335">
    <property type="component" value="Unassembled WGS sequence"/>
</dbReference>
<evidence type="ECO:0000256" key="6">
    <source>
        <dbReference type="ARBA" id="ARBA00023136"/>
    </source>
</evidence>
<evidence type="ECO:0008006" key="12">
    <source>
        <dbReference type="Google" id="ProtNLM"/>
    </source>
</evidence>
<keyword evidence="4" id="KW-0552">Olfaction</keyword>
<feature type="transmembrane region" description="Helical" evidence="9">
    <location>
        <begin position="445"/>
        <end position="466"/>
    </location>
</feature>
<protein>
    <recommendedName>
        <fullName evidence="12">Odorant receptor</fullName>
    </recommendedName>
</protein>
<dbReference type="STRING" id="543379.A0A232EW32"/>
<keyword evidence="6 9" id="KW-0472">Membrane</keyword>
<dbReference type="GO" id="GO:0007165">
    <property type="term" value="P:signal transduction"/>
    <property type="evidence" value="ECO:0007669"/>
    <property type="project" value="UniProtKB-KW"/>
</dbReference>
<proteinExistence type="predicted"/>
<feature type="transmembrane region" description="Helical" evidence="9">
    <location>
        <begin position="1325"/>
        <end position="1345"/>
    </location>
</feature>
<feature type="transmembrane region" description="Helical" evidence="9">
    <location>
        <begin position="2120"/>
        <end position="2143"/>
    </location>
</feature>
<evidence type="ECO:0000313" key="10">
    <source>
        <dbReference type="EMBL" id="OXU22547.1"/>
    </source>
</evidence>
<feature type="transmembrane region" description="Helical" evidence="9">
    <location>
        <begin position="580"/>
        <end position="601"/>
    </location>
</feature>
<feature type="transmembrane region" description="Helical" evidence="9">
    <location>
        <begin position="251"/>
        <end position="274"/>
    </location>
</feature>
<evidence type="ECO:0000256" key="5">
    <source>
        <dbReference type="ARBA" id="ARBA00022989"/>
    </source>
</evidence>
<dbReference type="OrthoDB" id="7548151at2759"/>
<keyword evidence="3 9" id="KW-0812">Transmembrane</keyword>
<keyword evidence="5 9" id="KW-1133">Transmembrane helix</keyword>
<feature type="transmembrane region" description="Helical" evidence="9">
    <location>
        <begin position="849"/>
        <end position="868"/>
    </location>
</feature>
<feature type="transmembrane region" description="Helical" evidence="9">
    <location>
        <begin position="38"/>
        <end position="59"/>
    </location>
</feature>
<feature type="transmembrane region" description="Helical" evidence="9">
    <location>
        <begin position="1789"/>
        <end position="1811"/>
    </location>
</feature>
<accession>A0A232EW32</accession>
<feature type="transmembrane region" description="Helical" evidence="9">
    <location>
        <begin position="132"/>
        <end position="154"/>
    </location>
</feature>